<protein>
    <submittedName>
        <fullName evidence="1">Uncharacterized protein</fullName>
    </submittedName>
</protein>
<sequence length="238" mass="25428">MSFGSVTLENKTTVNADIAAVCMGCHTGLIEDADVAAESGAAPRYNQSEMFSGSGGIQYGETLENSFHTTDAFKVAGNDKNEKCITCHMVKTPDEGKPGHNTIGEHSFAMRDKDDNINIGACQQCHTTLTTFDRKARGDYDGNGKTEGIQTEIAGLLAILKAAITASGSVTFSSDSFGRDEFIFSAGATSKEKKAAFNWLFVNDDKSKGIHNTAYAVQLLQKSYKDLTGTDVPGATIR</sequence>
<dbReference type="AlphaFoldDB" id="A0A1F7RTB6"/>
<gene>
    <name evidence="1" type="ORF">A2149_06725</name>
</gene>
<evidence type="ECO:0000313" key="1">
    <source>
        <dbReference type="EMBL" id="OGL44806.1"/>
    </source>
</evidence>
<accession>A0A1F7RTB6</accession>
<dbReference type="Proteomes" id="UP000178435">
    <property type="component" value="Unassembled WGS sequence"/>
</dbReference>
<dbReference type="SUPFAM" id="SSF48695">
    <property type="entry name" value="Multiheme cytochromes"/>
    <property type="match status" value="1"/>
</dbReference>
<reference evidence="1 2" key="1">
    <citation type="journal article" date="2016" name="Nat. Commun.">
        <title>Thousands of microbial genomes shed light on interconnected biogeochemical processes in an aquifer system.</title>
        <authorList>
            <person name="Anantharaman K."/>
            <person name="Brown C.T."/>
            <person name="Hug L.A."/>
            <person name="Sharon I."/>
            <person name="Castelle C.J."/>
            <person name="Probst A.J."/>
            <person name="Thomas B.C."/>
            <person name="Singh A."/>
            <person name="Wilkins M.J."/>
            <person name="Karaoz U."/>
            <person name="Brodie E.L."/>
            <person name="Williams K.H."/>
            <person name="Hubbard S.S."/>
            <person name="Banfield J.F."/>
        </authorList>
    </citation>
    <scope>NUCLEOTIDE SEQUENCE [LARGE SCALE GENOMIC DNA]</scope>
</reference>
<dbReference type="Gene3D" id="1.20.140.10">
    <property type="entry name" value="Butyryl-CoA Dehydrogenase, subunit A, domain 3"/>
    <property type="match status" value="1"/>
</dbReference>
<dbReference type="EMBL" id="MGDF01000123">
    <property type="protein sequence ID" value="OGL44806.1"/>
    <property type="molecule type" value="Genomic_DNA"/>
</dbReference>
<organism evidence="1 2">
    <name type="scientific">Candidatus Schekmanbacteria bacterium RBG_16_38_11</name>
    <dbReference type="NCBI Taxonomy" id="1817880"/>
    <lineage>
        <taxon>Bacteria</taxon>
        <taxon>Candidatus Schekmaniibacteriota</taxon>
    </lineage>
</organism>
<evidence type="ECO:0000313" key="2">
    <source>
        <dbReference type="Proteomes" id="UP000178435"/>
    </source>
</evidence>
<dbReference type="InterPro" id="IPR036280">
    <property type="entry name" value="Multihaem_cyt_sf"/>
</dbReference>
<name>A0A1F7RTB6_9BACT</name>
<proteinExistence type="predicted"/>
<comment type="caution">
    <text evidence="1">The sequence shown here is derived from an EMBL/GenBank/DDBJ whole genome shotgun (WGS) entry which is preliminary data.</text>
</comment>